<dbReference type="InterPro" id="IPR051783">
    <property type="entry name" value="NAD(P)-dependent_oxidoreduct"/>
</dbReference>
<protein>
    <submittedName>
        <fullName evidence="1">SDR family NAD(P)-dependent oxidoreductase</fullName>
    </submittedName>
</protein>
<comment type="caution">
    <text evidence="1">The sequence shown here is derived from an EMBL/GenBank/DDBJ whole genome shotgun (WGS) entry which is preliminary data.</text>
</comment>
<evidence type="ECO:0000313" key="2">
    <source>
        <dbReference type="Proteomes" id="UP001172083"/>
    </source>
</evidence>
<dbReference type="InterPro" id="IPR036291">
    <property type="entry name" value="NAD(P)-bd_dom_sf"/>
</dbReference>
<dbReference type="EMBL" id="JAUJEB010000001">
    <property type="protein sequence ID" value="MDN5212546.1"/>
    <property type="molecule type" value="Genomic_DNA"/>
</dbReference>
<accession>A0ABT8L661</accession>
<dbReference type="Proteomes" id="UP001172083">
    <property type="component" value="Unassembled WGS sequence"/>
</dbReference>
<gene>
    <name evidence="1" type="ORF">QQ020_10840</name>
</gene>
<evidence type="ECO:0000313" key="1">
    <source>
        <dbReference type="EMBL" id="MDN5212546.1"/>
    </source>
</evidence>
<keyword evidence="2" id="KW-1185">Reference proteome</keyword>
<dbReference type="Gene3D" id="3.40.50.720">
    <property type="entry name" value="NAD(P)-binding Rossmann-like Domain"/>
    <property type="match status" value="1"/>
</dbReference>
<reference evidence="1" key="1">
    <citation type="submission" date="2023-06" db="EMBL/GenBank/DDBJ databases">
        <title>Genomic of Agaribacillus aureum.</title>
        <authorList>
            <person name="Wang G."/>
        </authorList>
    </citation>
    <scope>NUCLEOTIDE SEQUENCE</scope>
    <source>
        <strain evidence="1">BMA12</strain>
    </source>
</reference>
<dbReference type="RefSeq" id="WP_346757864.1">
    <property type="nucleotide sequence ID" value="NZ_JAUJEB010000001.1"/>
</dbReference>
<proteinExistence type="predicted"/>
<name>A0ABT8L661_9BACT</name>
<dbReference type="PANTHER" id="PTHR48079">
    <property type="entry name" value="PROTEIN YEEZ"/>
    <property type="match status" value="1"/>
</dbReference>
<sequence length="283" mass="31594">MTKINTVSILGCGWLGYPLAKELIATGYKVKGTTTNAGKMASLQKAGITPFQLTIDTTQTPEKSAVGNFFQCDLLIISLPPKIRKLGAEHGINQTSRIIATAKNFDGKVIYTSSTSVYPTNSQSHDENSLTTNFPEHEHPLLDIEKLLKNAFGNNLTILRLGGLFGYDRIPVKYFLGKKEIHNSKFPVNYLHRDDAVGSIMTVIEKQAWGNIYNVVCPLHPTREAVFLKNAEVLNISKPVFGETVEGNYKIIEGDKIVRELGFFYQFPDPKNFTYESTVNLFR</sequence>
<dbReference type="SUPFAM" id="SSF51735">
    <property type="entry name" value="NAD(P)-binding Rossmann-fold domains"/>
    <property type="match status" value="1"/>
</dbReference>
<organism evidence="1 2">
    <name type="scientific">Agaribacillus aureus</name>
    <dbReference type="NCBI Taxonomy" id="3051825"/>
    <lineage>
        <taxon>Bacteria</taxon>
        <taxon>Pseudomonadati</taxon>
        <taxon>Bacteroidota</taxon>
        <taxon>Cytophagia</taxon>
        <taxon>Cytophagales</taxon>
        <taxon>Splendidivirgaceae</taxon>
        <taxon>Agaribacillus</taxon>
    </lineage>
</organism>
<dbReference type="PANTHER" id="PTHR48079:SF6">
    <property type="entry name" value="NAD(P)-BINDING DOMAIN-CONTAINING PROTEIN-RELATED"/>
    <property type="match status" value="1"/>
</dbReference>